<reference evidence="2 3" key="1">
    <citation type="journal article" date="2009" name="PLoS Genet.">
        <title>Alliance of proteomics and genomics to unravel the specificities of Sahara bacterium Deinococcus deserti.</title>
        <authorList>
            <person name="de Groot A."/>
            <person name="Dulermo R."/>
            <person name="Ortet P."/>
            <person name="Blanchard L."/>
            <person name="Guerin P."/>
            <person name="Fernandez B."/>
            <person name="Vacherie B."/>
            <person name="Dossat C."/>
            <person name="Jolivet E."/>
            <person name="Siguier P."/>
            <person name="Chandler M."/>
            <person name="Barakat M."/>
            <person name="Dedieu A."/>
            <person name="Barbe V."/>
            <person name="Heulin T."/>
            <person name="Sommer S."/>
            <person name="Achouak W."/>
            <person name="Armengaud J."/>
        </authorList>
    </citation>
    <scope>NUCLEOTIDE SEQUENCE [LARGE SCALE GENOMIC DNA]</scope>
    <source>
        <strain evidence="3">DSM 17065 / CIP 109153 / LMG 22923 / VCD115</strain>
        <plasmid evidence="3">pDeide1</plasmid>
    </source>
</reference>
<evidence type="ECO:0000259" key="1">
    <source>
        <dbReference type="SMART" id="SM00460"/>
    </source>
</evidence>
<dbReference type="HOGENOM" id="CLU_008973_1_0_0"/>
<name>C1D2K6_DEIDV</name>
<dbReference type="OrthoDB" id="9787782at2"/>
<keyword evidence="3" id="KW-1185">Reference proteome</keyword>
<dbReference type="Gene3D" id="3.10.620.30">
    <property type="match status" value="1"/>
</dbReference>
<keyword evidence="2" id="KW-0614">Plasmid</keyword>
<keyword evidence="2" id="KW-0378">Hydrolase</keyword>
<protein>
    <submittedName>
        <fullName evidence="2">Putative transglutaminase/protease-like protein</fullName>
    </submittedName>
</protein>
<evidence type="ECO:0000313" key="2">
    <source>
        <dbReference type="EMBL" id="ACO47645.1"/>
    </source>
</evidence>
<keyword evidence="2" id="KW-0645">Protease</keyword>
<dbReference type="GO" id="GO:0006508">
    <property type="term" value="P:proteolysis"/>
    <property type="evidence" value="ECO:0007669"/>
    <property type="project" value="UniProtKB-KW"/>
</dbReference>
<geneLocation type="plasmid" evidence="3">
    <name>pDeide1</name>
</geneLocation>
<dbReference type="InterPro" id="IPR002931">
    <property type="entry name" value="Transglutaminase-like"/>
</dbReference>
<proteinExistence type="predicted"/>
<dbReference type="RefSeq" id="WP_012694768.1">
    <property type="nucleotide sequence ID" value="NC_012527.1"/>
</dbReference>
<dbReference type="InterPro" id="IPR038765">
    <property type="entry name" value="Papain-like_cys_pep_sf"/>
</dbReference>
<dbReference type="EMBL" id="CP001115">
    <property type="protein sequence ID" value="ACO47645.1"/>
    <property type="molecule type" value="Genomic_DNA"/>
</dbReference>
<dbReference type="GO" id="GO:0008233">
    <property type="term" value="F:peptidase activity"/>
    <property type="evidence" value="ECO:0007669"/>
    <property type="project" value="UniProtKB-KW"/>
</dbReference>
<dbReference type="PANTHER" id="PTHR33490">
    <property type="entry name" value="BLR5614 PROTEIN-RELATED"/>
    <property type="match status" value="1"/>
</dbReference>
<dbReference type="Proteomes" id="UP000002208">
    <property type="component" value="Plasmid 1"/>
</dbReference>
<evidence type="ECO:0000313" key="3">
    <source>
        <dbReference type="Proteomes" id="UP000002208"/>
    </source>
</evidence>
<dbReference type="AlphaFoldDB" id="C1D2K6"/>
<accession>C1D2K6</accession>
<dbReference type="PANTHER" id="PTHR33490:SF6">
    <property type="entry name" value="SLL1049 PROTEIN"/>
    <property type="match status" value="1"/>
</dbReference>
<dbReference type="SUPFAM" id="SSF54001">
    <property type="entry name" value="Cysteine proteinases"/>
    <property type="match status" value="1"/>
</dbReference>
<organism evidence="2 3">
    <name type="scientific">Deinococcus deserti (strain DSM 17065 / CIP 109153 / LMG 22923 / VCD115)</name>
    <dbReference type="NCBI Taxonomy" id="546414"/>
    <lineage>
        <taxon>Bacteria</taxon>
        <taxon>Thermotogati</taxon>
        <taxon>Deinococcota</taxon>
        <taxon>Deinococci</taxon>
        <taxon>Deinococcales</taxon>
        <taxon>Deinococcaceae</taxon>
        <taxon>Deinococcus</taxon>
    </lineage>
</organism>
<gene>
    <name evidence="2" type="ordered locus">Deide_1p01850</name>
</gene>
<sequence>MRADIRHITEYRYAEPAWDSFNEVRLSPEVSARQDLRSFHLAVRPEPSLVSTHRDYFGSLIHHVHVHEPHQVLRIEAQALVITRPLPGLETVPFSALDELRGEVTEFLVSSPRVPSGRWPEVFGVRAPQPHEDLSAFMVALTTQLHRQFTYHPGATSVSTTLEQFARDLRGVCQDYTHAMLGICRTLGIPARYVSGYLYSGGEMIGADATHAWVEVLIPGQGWVGFDPTNDMLAGEKHIKIGHGRDYPDVSPVRGTYYGGGGEASLNVEVRVYGDPPARQE</sequence>
<dbReference type="InterPro" id="IPR013589">
    <property type="entry name" value="Bac_transglu_N"/>
</dbReference>
<dbReference type="KEGG" id="ddr:Deide_1p01850"/>
<dbReference type="Pfam" id="PF08379">
    <property type="entry name" value="Bact_transglu_N"/>
    <property type="match status" value="1"/>
</dbReference>
<dbReference type="Pfam" id="PF01841">
    <property type="entry name" value="Transglut_core"/>
    <property type="match status" value="1"/>
</dbReference>
<dbReference type="SMART" id="SM00460">
    <property type="entry name" value="TGc"/>
    <property type="match status" value="1"/>
</dbReference>
<feature type="domain" description="Transglutaminase-like" evidence="1">
    <location>
        <begin position="165"/>
        <end position="230"/>
    </location>
</feature>